<keyword evidence="1 4" id="KW-0349">Heme</keyword>
<keyword evidence="2 4" id="KW-0479">Metal-binding</keyword>
<evidence type="ECO:0000313" key="7">
    <source>
        <dbReference type="Proteomes" id="UP001597327"/>
    </source>
</evidence>
<name>A0ABW4JXE0_9HYPH</name>
<dbReference type="EMBL" id="JBHUFA010000011">
    <property type="protein sequence ID" value="MFD1696819.1"/>
    <property type="molecule type" value="Genomic_DNA"/>
</dbReference>
<dbReference type="SUPFAM" id="SSF46626">
    <property type="entry name" value="Cytochrome c"/>
    <property type="match status" value="1"/>
</dbReference>
<dbReference type="Pfam" id="PF00034">
    <property type="entry name" value="Cytochrom_C"/>
    <property type="match status" value="1"/>
</dbReference>
<gene>
    <name evidence="6" type="ORF">ACFSC7_14975</name>
</gene>
<sequence length="147" mass="15877">MRGQKVVLLVTGLAVLLAGAWASLRPGNTENPATRAPQEAAGAPLVQVRVPDLSPTERQGETRFNDRCASCHGVHAAGQDGVAPPLVHRIYEPSHHADMSFLMAVRQGVRAHHWPFGNMPPIPDLAADDVALIVTYVRALQRENGIR</sequence>
<accession>A0ABW4JXE0</accession>
<dbReference type="RefSeq" id="WP_149894314.1">
    <property type="nucleotide sequence ID" value="NZ_JBHUFA010000011.1"/>
</dbReference>
<evidence type="ECO:0000256" key="2">
    <source>
        <dbReference type="ARBA" id="ARBA00022723"/>
    </source>
</evidence>
<protein>
    <submittedName>
        <fullName evidence="6">C-type cytochrome</fullName>
    </submittedName>
</protein>
<evidence type="ECO:0000256" key="1">
    <source>
        <dbReference type="ARBA" id="ARBA00022617"/>
    </source>
</evidence>
<evidence type="ECO:0000256" key="3">
    <source>
        <dbReference type="ARBA" id="ARBA00023004"/>
    </source>
</evidence>
<evidence type="ECO:0000259" key="5">
    <source>
        <dbReference type="PROSITE" id="PS51007"/>
    </source>
</evidence>
<evidence type="ECO:0000256" key="4">
    <source>
        <dbReference type="PROSITE-ProRule" id="PRU00433"/>
    </source>
</evidence>
<dbReference type="InterPro" id="IPR009056">
    <property type="entry name" value="Cyt_c-like_dom"/>
</dbReference>
<dbReference type="Proteomes" id="UP001597327">
    <property type="component" value="Unassembled WGS sequence"/>
</dbReference>
<keyword evidence="7" id="KW-1185">Reference proteome</keyword>
<dbReference type="InterPro" id="IPR036909">
    <property type="entry name" value="Cyt_c-like_dom_sf"/>
</dbReference>
<keyword evidence="3 4" id="KW-0408">Iron</keyword>
<proteinExistence type="predicted"/>
<evidence type="ECO:0000313" key="6">
    <source>
        <dbReference type="EMBL" id="MFD1696819.1"/>
    </source>
</evidence>
<dbReference type="Gene3D" id="1.10.760.10">
    <property type="entry name" value="Cytochrome c-like domain"/>
    <property type="match status" value="1"/>
</dbReference>
<comment type="caution">
    <text evidence="6">The sequence shown here is derived from an EMBL/GenBank/DDBJ whole genome shotgun (WGS) entry which is preliminary data.</text>
</comment>
<dbReference type="PROSITE" id="PS51007">
    <property type="entry name" value="CYTC"/>
    <property type="match status" value="1"/>
</dbReference>
<reference evidence="7" key="1">
    <citation type="journal article" date="2019" name="Int. J. Syst. Evol. Microbiol.">
        <title>The Global Catalogue of Microorganisms (GCM) 10K type strain sequencing project: providing services to taxonomists for standard genome sequencing and annotation.</title>
        <authorList>
            <consortium name="The Broad Institute Genomics Platform"/>
            <consortium name="The Broad Institute Genome Sequencing Center for Infectious Disease"/>
            <person name="Wu L."/>
            <person name="Ma J."/>
        </authorList>
    </citation>
    <scope>NUCLEOTIDE SEQUENCE [LARGE SCALE GENOMIC DNA]</scope>
    <source>
        <strain evidence="7">JCM 3369</strain>
    </source>
</reference>
<feature type="domain" description="Cytochrome c" evidence="5">
    <location>
        <begin position="55"/>
        <end position="141"/>
    </location>
</feature>
<organism evidence="6 7">
    <name type="scientific">Roseibium aestuarii</name>
    <dbReference type="NCBI Taxonomy" id="2600299"/>
    <lineage>
        <taxon>Bacteria</taxon>
        <taxon>Pseudomonadati</taxon>
        <taxon>Pseudomonadota</taxon>
        <taxon>Alphaproteobacteria</taxon>
        <taxon>Hyphomicrobiales</taxon>
        <taxon>Stappiaceae</taxon>
        <taxon>Roseibium</taxon>
    </lineage>
</organism>